<dbReference type="RefSeq" id="WP_162501480.1">
    <property type="nucleotide sequence ID" value="NZ_BPQH01000009.1"/>
</dbReference>
<evidence type="ECO:0000256" key="1">
    <source>
        <dbReference type="SAM" id="MobiDB-lite"/>
    </source>
</evidence>
<name>A0ABQ4QYK3_9HYPH</name>
<sequence>MLMETATPAPSGSPRRDAGRPAGAGRSLPAGPASIDRTPVSTGSGAAPNPPTATPES</sequence>
<comment type="caution">
    <text evidence="2">The sequence shown here is derived from an EMBL/GenBank/DDBJ whole genome shotgun (WGS) entry which is preliminary data.</text>
</comment>
<dbReference type="EMBL" id="BPQH01000009">
    <property type="protein sequence ID" value="GJD50468.1"/>
    <property type="molecule type" value="Genomic_DNA"/>
</dbReference>
<gene>
    <name evidence="2" type="ORF">OPKNFCMD_3210</name>
</gene>
<reference evidence="2" key="1">
    <citation type="journal article" date="2021" name="Front. Microbiol.">
        <title>Comprehensive Comparative Genomics and Phenotyping of Methylobacterium Species.</title>
        <authorList>
            <person name="Alessa O."/>
            <person name="Ogura Y."/>
            <person name="Fujitani Y."/>
            <person name="Takami H."/>
            <person name="Hayashi T."/>
            <person name="Sahin N."/>
            <person name="Tani A."/>
        </authorList>
    </citation>
    <scope>NUCLEOTIDE SEQUENCE</scope>
    <source>
        <strain evidence="2">KCTC 52305</strain>
    </source>
</reference>
<reference evidence="2" key="2">
    <citation type="submission" date="2021-08" db="EMBL/GenBank/DDBJ databases">
        <authorList>
            <person name="Tani A."/>
            <person name="Ola A."/>
            <person name="Ogura Y."/>
            <person name="Katsura K."/>
            <person name="Hayashi T."/>
        </authorList>
    </citation>
    <scope>NUCLEOTIDE SEQUENCE</scope>
    <source>
        <strain evidence="2">KCTC 52305</strain>
    </source>
</reference>
<dbReference type="Proteomes" id="UP001055167">
    <property type="component" value="Unassembled WGS sequence"/>
</dbReference>
<proteinExistence type="predicted"/>
<feature type="region of interest" description="Disordered" evidence="1">
    <location>
        <begin position="1"/>
        <end position="57"/>
    </location>
</feature>
<organism evidence="2 3">
    <name type="scientific">Methylobacterium crusticola</name>
    <dbReference type="NCBI Taxonomy" id="1697972"/>
    <lineage>
        <taxon>Bacteria</taxon>
        <taxon>Pseudomonadati</taxon>
        <taxon>Pseudomonadota</taxon>
        <taxon>Alphaproteobacteria</taxon>
        <taxon>Hyphomicrobiales</taxon>
        <taxon>Methylobacteriaceae</taxon>
        <taxon>Methylobacterium</taxon>
    </lineage>
</organism>
<accession>A0ABQ4QYK3</accession>
<keyword evidence="3" id="KW-1185">Reference proteome</keyword>
<evidence type="ECO:0000313" key="2">
    <source>
        <dbReference type="EMBL" id="GJD50468.1"/>
    </source>
</evidence>
<protein>
    <submittedName>
        <fullName evidence="2">Uncharacterized protein</fullName>
    </submittedName>
</protein>
<evidence type="ECO:0000313" key="3">
    <source>
        <dbReference type="Proteomes" id="UP001055167"/>
    </source>
</evidence>
<feature type="compositionally biased region" description="Pro residues" evidence="1">
    <location>
        <begin position="48"/>
        <end position="57"/>
    </location>
</feature>